<sequence length="430" mass="49099">MSPVLSPELTDLIIDKLCHDEEALKNCALVCRLFLPRSQKHLFTTIDLEFPELKPSRRPHPATRLLEVLNPRLAYNIRDLRITDYTENFWDSNKNKCTDNTDNVLPLLFEQLHELQSFELSVAYDGETCHCLSDGLISALVKLFHRTRVAEVSIQGANGFPISLLAFHCPGIRRLDLRWSDSDAEHGEGEHVNPKEETTIEPLNLPASRESGSLEVLEIDDISCASIRKLYEAAKLPRSELTFSHLREIDLCGADIDSLKFISKVACDADESLERLVWDYLDMVGGQQCFQSDRMFFALPRCIRSLSLSFLHDYRDPPLHFQWLYSALEKNAECNNLQEMTLVLTFAAFPPNLDAGRNWEHSVPMLSQLDSILAGPQYQHLRRVTIYLDYASTYDDTFEARVSMLYMVVVTEMLWAKFPLLVGKGILSVE</sequence>
<dbReference type="EMBL" id="LUEZ02000021">
    <property type="protein sequence ID" value="RDB26900.1"/>
    <property type="molecule type" value="Genomic_DNA"/>
</dbReference>
<dbReference type="AlphaFoldDB" id="A0A369K0A6"/>
<dbReference type="InParanoid" id="A0A369K0A6"/>
<organism evidence="1 2">
    <name type="scientific">Hypsizygus marmoreus</name>
    <name type="common">White beech mushroom</name>
    <name type="synonym">Agaricus marmoreus</name>
    <dbReference type="NCBI Taxonomy" id="39966"/>
    <lineage>
        <taxon>Eukaryota</taxon>
        <taxon>Fungi</taxon>
        <taxon>Dikarya</taxon>
        <taxon>Basidiomycota</taxon>
        <taxon>Agaricomycotina</taxon>
        <taxon>Agaricomycetes</taxon>
        <taxon>Agaricomycetidae</taxon>
        <taxon>Agaricales</taxon>
        <taxon>Tricholomatineae</taxon>
        <taxon>Lyophyllaceae</taxon>
        <taxon>Hypsizygus</taxon>
    </lineage>
</organism>
<evidence type="ECO:0000313" key="1">
    <source>
        <dbReference type="EMBL" id="RDB26900.1"/>
    </source>
</evidence>
<comment type="caution">
    <text evidence="1">The sequence shown here is derived from an EMBL/GenBank/DDBJ whole genome shotgun (WGS) entry which is preliminary data.</text>
</comment>
<proteinExistence type="predicted"/>
<keyword evidence="2" id="KW-1185">Reference proteome</keyword>
<dbReference type="Proteomes" id="UP000076154">
    <property type="component" value="Unassembled WGS sequence"/>
</dbReference>
<reference evidence="1" key="1">
    <citation type="submission" date="2018-04" db="EMBL/GenBank/DDBJ databases">
        <title>Whole genome sequencing of Hypsizygus marmoreus.</title>
        <authorList>
            <person name="Choi I.-G."/>
            <person name="Min B."/>
            <person name="Kim J.-G."/>
            <person name="Kim S."/>
            <person name="Oh Y.-L."/>
            <person name="Kong W.-S."/>
            <person name="Park H."/>
            <person name="Jeong J."/>
            <person name="Song E.-S."/>
        </authorList>
    </citation>
    <scope>NUCLEOTIDE SEQUENCE [LARGE SCALE GENOMIC DNA]</scope>
    <source>
        <strain evidence="1">51987-8</strain>
    </source>
</reference>
<name>A0A369K0A6_HYPMA</name>
<dbReference type="SUPFAM" id="SSF52047">
    <property type="entry name" value="RNI-like"/>
    <property type="match status" value="1"/>
</dbReference>
<gene>
    <name evidence="1" type="ORF">Hypma_005169</name>
</gene>
<evidence type="ECO:0000313" key="2">
    <source>
        <dbReference type="Proteomes" id="UP000076154"/>
    </source>
</evidence>
<protein>
    <recommendedName>
        <fullName evidence="3">F-box domain-containing protein</fullName>
    </recommendedName>
</protein>
<accession>A0A369K0A6</accession>
<dbReference type="OrthoDB" id="2788229at2759"/>
<evidence type="ECO:0008006" key="3">
    <source>
        <dbReference type="Google" id="ProtNLM"/>
    </source>
</evidence>